<dbReference type="GO" id="GO:0032259">
    <property type="term" value="P:methylation"/>
    <property type="evidence" value="ECO:0007669"/>
    <property type="project" value="UniProtKB-KW"/>
</dbReference>
<comment type="caution">
    <text evidence="4">The sequence shown here is derived from an EMBL/GenBank/DDBJ whole genome shotgun (WGS) entry which is preliminary data.</text>
</comment>
<name>A0A6G0XSR0_APHCR</name>
<dbReference type="Proteomes" id="UP000478052">
    <property type="component" value="Unassembled WGS sequence"/>
</dbReference>
<dbReference type="Pfam" id="PF01555">
    <property type="entry name" value="N6_N4_Mtase"/>
    <property type="match status" value="1"/>
</dbReference>
<accession>A0A6G0XSR0</accession>
<dbReference type="InterPro" id="IPR035962">
    <property type="entry name" value="Rop-like_sf"/>
</dbReference>
<dbReference type="SUPFAM" id="SSF47380">
    <property type="entry name" value="ROP protein"/>
    <property type="match status" value="1"/>
</dbReference>
<protein>
    <submittedName>
        <fullName evidence="4">Methyltransferase</fullName>
    </submittedName>
</protein>
<evidence type="ECO:0000313" key="4">
    <source>
        <dbReference type="EMBL" id="KAF0743661.1"/>
    </source>
</evidence>
<dbReference type="InterPro" id="IPR001091">
    <property type="entry name" value="RM_Methyltransferase"/>
</dbReference>
<sequence>MNKQELSALNMAGFIKSQTLILFKLNQLNLYDCADECEDLHDMAENNKQKIVATHKDVAAKARLSTNVSQTLCIKNWFFGAPPRMLAKGRPVMPVKPMRDVQSWQYTGNLYHPTQKPISSLQPLIESFTQPNDIVLDPFAGSGFTCVASALSGRHYIGIKLLAEYHARRLFEFERKYLYNADELTELLAAQLIKPIKNQMQEIYQPVIALMLFLNQN</sequence>
<evidence type="ECO:0000256" key="2">
    <source>
        <dbReference type="ARBA" id="ARBA00022679"/>
    </source>
</evidence>
<feature type="domain" description="DNA methylase N-4/N-6" evidence="3">
    <location>
        <begin position="47"/>
        <end position="166"/>
    </location>
</feature>
<evidence type="ECO:0000259" key="3">
    <source>
        <dbReference type="Pfam" id="PF01555"/>
    </source>
</evidence>
<dbReference type="SUPFAM" id="SSF53335">
    <property type="entry name" value="S-adenosyl-L-methionine-dependent methyltransferases"/>
    <property type="match status" value="1"/>
</dbReference>
<keyword evidence="5" id="KW-1185">Reference proteome</keyword>
<dbReference type="GO" id="GO:0008170">
    <property type="term" value="F:N-methyltransferase activity"/>
    <property type="evidence" value="ECO:0007669"/>
    <property type="project" value="InterPro"/>
</dbReference>
<dbReference type="GO" id="GO:0003677">
    <property type="term" value="F:DNA binding"/>
    <property type="evidence" value="ECO:0007669"/>
    <property type="project" value="InterPro"/>
</dbReference>
<keyword evidence="1 4" id="KW-0489">Methyltransferase</keyword>
<dbReference type="EMBL" id="VUJU01007564">
    <property type="protein sequence ID" value="KAF0743661.1"/>
    <property type="molecule type" value="Genomic_DNA"/>
</dbReference>
<organism evidence="4 5">
    <name type="scientific">Aphis craccivora</name>
    <name type="common">Cowpea aphid</name>
    <dbReference type="NCBI Taxonomy" id="307492"/>
    <lineage>
        <taxon>Eukaryota</taxon>
        <taxon>Metazoa</taxon>
        <taxon>Ecdysozoa</taxon>
        <taxon>Arthropoda</taxon>
        <taxon>Hexapoda</taxon>
        <taxon>Insecta</taxon>
        <taxon>Pterygota</taxon>
        <taxon>Neoptera</taxon>
        <taxon>Paraneoptera</taxon>
        <taxon>Hemiptera</taxon>
        <taxon>Sternorrhyncha</taxon>
        <taxon>Aphidomorpha</taxon>
        <taxon>Aphidoidea</taxon>
        <taxon>Aphididae</taxon>
        <taxon>Aphidini</taxon>
        <taxon>Aphis</taxon>
        <taxon>Aphis</taxon>
    </lineage>
</organism>
<dbReference type="OrthoDB" id="433924at2759"/>
<dbReference type="AlphaFoldDB" id="A0A6G0XSR0"/>
<keyword evidence="2 4" id="KW-0808">Transferase</keyword>
<dbReference type="InterPro" id="IPR029063">
    <property type="entry name" value="SAM-dependent_MTases_sf"/>
</dbReference>
<reference evidence="4 5" key="1">
    <citation type="submission" date="2019-08" db="EMBL/GenBank/DDBJ databases">
        <title>Whole genome of Aphis craccivora.</title>
        <authorList>
            <person name="Voronova N.V."/>
            <person name="Shulinski R.S."/>
            <person name="Bandarenka Y.V."/>
            <person name="Zhorov D.G."/>
            <person name="Warner D."/>
        </authorList>
    </citation>
    <scope>NUCLEOTIDE SEQUENCE [LARGE SCALE GENOMIC DNA]</scope>
    <source>
        <strain evidence="4">180601</strain>
        <tissue evidence="4">Whole Body</tissue>
    </source>
</reference>
<dbReference type="InterPro" id="IPR002941">
    <property type="entry name" value="DNA_methylase_N4/N6"/>
</dbReference>
<dbReference type="Gene3D" id="3.40.50.150">
    <property type="entry name" value="Vaccinia Virus protein VP39"/>
    <property type="match status" value="1"/>
</dbReference>
<evidence type="ECO:0000313" key="5">
    <source>
        <dbReference type="Proteomes" id="UP000478052"/>
    </source>
</evidence>
<gene>
    <name evidence="4" type="ORF">FWK35_00017677</name>
</gene>
<dbReference type="PRINTS" id="PR00508">
    <property type="entry name" value="S21N4MTFRASE"/>
</dbReference>
<evidence type="ECO:0000256" key="1">
    <source>
        <dbReference type="ARBA" id="ARBA00022603"/>
    </source>
</evidence>
<proteinExistence type="predicted"/>